<dbReference type="PANTHER" id="PTHR34846">
    <property type="entry name" value="4-CARBOXYMUCONOLACTONE DECARBOXYLASE FAMILY PROTEIN (AFU_ORTHOLOGUE AFUA_6G11590)"/>
    <property type="match status" value="1"/>
</dbReference>
<dbReference type="Gene3D" id="1.20.1290.10">
    <property type="entry name" value="AhpD-like"/>
    <property type="match status" value="1"/>
</dbReference>
<name>A0A0K8QKW2_9GAMM</name>
<dbReference type="Proteomes" id="UP000253740">
    <property type="component" value="Unassembled WGS sequence"/>
</dbReference>
<dbReference type="InterPro" id="IPR003779">
    <property type="entry name" value="CMD-like"/>
</dbReference>
<evidence type="ECO:0000313" key="3">
    <source>
        <dbReference type="Proteomes" id="UP000253740"/>
    </source>
</evidence>
<proteinExistence type="predicted"/>
<dbReference type="PANTHER" id="PTHR34846:SF10">
    <property type="entry name" value="CYTOPLASMIC PROTEIN"/>
    <property type="match status" value="1"/>
</dbReference>
<feature type="domain" description="Carboxymuconolactone decarboxylase-like" evidence="1">
    <location>
        <begin position="57"/>
        <end position="124"/>
    </location>
</feature>
<evidence type="ECO:0000313" key="2">
    <source>
        <dbReference type="EMBL" id="GAP65498.1"/>
    </source>
</evidence>
<gene>
    <name evidence="2" type="ORF">MBSD_n0788</name>
</gene>
<dbReference type="EMBL" id="DF970161">
    <property type="protein sequence ID" value="GAP65498.1"/>
    <property type="molecule type" value="Genomic_DNA"/>
</dbReference>
<keyword evidence="3" id="KW-1185">Reference proteome</keyword>
<dbReference type="GO" id="GO:0051920">
    <property type="term" value="F:peroxiredoxin activity"/>
    <property type="evidence" value="ECO:0007669"/>
    <property type="project" value="InterPro"/>
</dbReference>
<organism evidence="2">
    <name type="scientific">Mizugakiibacter sediminis</name>
    <dbReference type="NCBI Taxonomy" id="1475481"/>
    <lineage>
        <taxon>Bacteria</taxon>
        <taxon>Pseudomonadati</taxon>
        <taxon>Pseudomonadota</taxon>
        <taxon>Gammaproteobacteria</taxon>
        <taxon>Lysobacterales</taxon>
        <taxon>Rhodanobacteraceae</taxon>
        <taxon>Mizugakiibacter</taxon>
    </lineage>
</organism>
<reference evidence="2" key="1">
    <citation type="submission" date="2015-08" db="EMBL/GenBank/DDBJ databases">
        <title>Complete DNA Sequence of Pseudomonas syringae pv. actinidiae, the Causal Agent of Kiwifruit Canker Disease.</title>
        <authorList>
            <person name="Rikkerink E.H.A."/>
            <person name="Fineran P.C."/>
        </authorList>
    </citation>
    <scope>NUCLEOTIDE SEQUENCE</scope>
    <source>
        <strain evidence="2">SkMP5</strain>
    </source>
</reference>
<dbReference type="InterPro" id="IPR029032">
    <property type="entry name" value="AhpD-like"/>
</dbReference>
<sequence>MTPLLPPIERPTNPLLRLLYAWSRRRYGKVLAPLKVIYARKPRLAALAGRIVRTQERLSLEPELRLLVQARASQLNGCAFCHDVALAQALQRKLGMQRFLALDGSGDAAPFSARERAALALVEDATLRRRISPATWQAVRAHFSETEIVELVWLNAAENYFNLQAAVLEVGSDGLAAALEAA</sequence>
<dbReference type="RefSeq" id="WP_062535314.1">
    <property type="nucleotide sequence ID" value="NZ_DF970161.1"/>
</dbReference>
<evidence type="ECO:0000259" key="1">
    <source>
        <dbReference type="Pfam" id="PF02627"/>
    </source>
</evidence>
<dbReference type="OrthoDB" id="9801997at2"/>
<protein>
    <recommendedName>
        <fullName evidence="1">Carboxymuconolactone decarboxylase-like domain-containing protein</fullName>
    </recommendedName>
</protein>
<accession>A0A0K8QKW2</accession>
<dbReference type="STRING" id="1475481.GCA_000953855_00800"/>
<dbReference type="AlphaFoldDB" id="A0A0K8QKW2"/>
<dbReference type="Pfam" id="PF02627">
    <property type="entry name" value="CMD"/>
    <property type="match status" value="1"/>
</dbReference>
<dbReference type="SUPFAM" id="SSF69118">
    <property type="entry name" value="AhpD-like"/>
    <property type="match status" value="1"/>
</dbReference>